<dbReference type="GO" id="GO:0003676">
    <property type="term" value="F:nucleic acid binding"/>
    <property type="evidence" value="ECO:0007669"/>
    <property type="project" value="InterPro"/>
</dbReference>
<proteinExistence type="predicted"/>
<comment type="caution">
    <text evidence="5">The sequence shown here is derived from an EMBL/GenBank/DDBJ whole genome shotgun (WGS) entry which is preliminary data.</text>
</comment>
<dbReference type="SMART" id="SM00451">
    <property type="entry name" value="ZnF_U1"/>
    <property type="match status" value="1"/>
</dbReference>
<feature type="domain" description="SH3" evidence="4">
    <location>
        <begin position="67"/>
        <end position="134"/>
    </location>
</feature>
<dbReference type="Gene3D" id="2.30.30.40">
    <property type="entry name" value="SH3 Domains"/>
    <property type="match status" value="1"/>
</dbReference>
<feature type="compositionally biased region" description="Basic and acidic residues" evidence="3">
    <location>
        <begin position="31"/>
        <end position="41"/>
    </location>
</feature>
<dbReference type="InterPro" id="IPR001452">
    <property type="entry name" value="SH3_domain"/>
</dbReference>
<dbReference type="PROSITE" id="PS50002">
    <property type="entry name" value="SH3"/>
    <property type="match status" value="1"/>
</dbReference>
<name>A0A9Q1BQ19_HOLLE</name>
<feature type="compositionally biased region" description="Polar residues" evidence="3">
    <location>
        <begin position="1"/>
        <end position="10"/>
    </location>
</feature>
<reference evidence="5" key="1">
    <citation type="submission" date="2021-10" db="EMBL/GenBank/DDBJ databases">
        <title>Tropical sea cucumber genome reveals ecological adaptation and Cuvierian tubules defense mechanism.</title>
        <authorList>
            <person name="Chen T."/>
        </authorList>
    </citation>
    <scope>NUCLEOTIDE SEQUENCE</scope>
    <source>
        <strain evidence="5">Nanhai2018</strain>
        <tissue evidence="5">Muscle</tissue>
    </source>
</reference>
<dbReference type="OrthoDB" id="5971719at2759"/>
<dbReference type="Pfam" id="PF14604">
    <property type="entry name" value="SH3_9"/>
    <property type="match status" value="1"/>
</dbReference>
<accession>A0A9Q1BQ19</accession>
<dbReference type="InterPro" id="IPR036028">
    <property type="entry name" value="SH3-like_dom_sf"/>
</dbReference>
<evidence type="ECO:0000256" key="1">
    <source>
        <dbReference type="ARBA" id="ARBA00022443"/>
    </source>
</evidence>
<evidence type="ECO:0000256" key="2">
    <source>
        <dbReference type="PROSITE-ProRule" id="PRU00192"/>
    </source>
</evidence>
<dbReference type="InterPro" id="IPR056767">
    <property type="entry name" value="C2H2-Znf_KIN17"/>
</dbReference>
<feature type="compositionally biased region" description="Polar residues" evidence="3">
    <location>
        <begin position="43"/>
        <end position="61"/>
    </location>
</feature>
<dbReference type="PROSITE" id="PS00028">
    <property type="entry name" value="ZINC_FINGER_C2H2_1"/>
    <property type="match status" value="1"/>
</dbReference>
<dbReference type="EMBL" id="JAIZAY010000013">
    <property type="protein sequence ID" value="KAJ8030623.1"/>
    <property type="molecule type" value="Genomic_DNA"/>
</dbReference>
<dbReference type="CDD" id="cd00174">
    <property type="entry name" value="SH3"/>
    <property type="match status" value="1"/>
</dbReference>
<dbReference type="GO" id="GO:0008270">
    <property type="term" value="F:zinc ion binding"/>
    <property type="evidence" value="ECO:0007669"/>
    <property type="project" value="InterPro"/>
</dbReference>
<evidence type="ECO:0000313" key="5">
    <source>
        <dbReference type="EMBL" id="KAJ8030623.1"/>
    </source>
</evidence>
<dbReference type="Proteomes" id="UP001152320">
    <property type="component" value="Chromosome 13"/>
</dbReference>
<organism evidence="5 6">
    <name type="scientific">Holothuria leucospilota</name>
    <name type="common">Black long sea cucumber</name>
    <name type="synonym">Mertensiothuria leucospilota</name>
    <dbReference type="NCBI Taxonomy" id="206669"/>
    <lineage>
        <taxon>Eukaryota</taxon>
        <taxon>Metazoa</taxon>
        <taxon>Echinodermata</taxon>
        <taxon>Eleutherozoa</taxon>
        <taxon>Echinozoa</taxon>
        <taxon>Holothuroidea</taxon>
        <taxon>Aspidochirotacea</taxon>
        <taxon>Aspidochirotida</taxon>
        <taxon>Holothuriidae</taxon>
        <taxon>Holothuria</taxon>
    </lineage>
</organism>
<dbReference type="InterPro" id="IPR036236">
    <property type="entry name" value="Znf_C2H2_sf"/>
</dbReference>
<evidence type="ECO:0000256" key="3">
    <source>
        <dbReference type="SAM" id="MobiDB-lite"/>
    </source>
</evidence>
<dbReference type="Pfam" id="PF25095">
    <property type="entry name" value="C2H2-zf_KIN17"/>
    <property type="match status" value="1"/>
</dbReference>
<dbReference type="SMART" id="SM00326">
    <property type="entry name" value="SH3"/>
    <property type="match status" value="1"/>
</dbReference>
<keyword evidence="1 2" id="KW-0728">SH3 domain</keyword>
<protein>
    <recommendedName>
        <fullName evidence="4">SH3 domain-containing protein</fullName>
    </recommendedName>
</protein>
<keyword evidence="6" id="KW-1185">Reference proteome</keyword>
<evidence type="ECO:0000259" key="4">
    <source>
        <dbReference type="PROSITE" id="PS50002"/>
    </source>
</evidence>
<dbReference type="AlphaFoldDB" id="A0A9Q1BQ19"/>
<dbReference type="SUPFAM" id="SSF50044">
    <property type="entry name" value="SH3-domain"/>
    <property type="match status" value="1"/>
</dbReference>
<feature type="region of interest" description="Disordered" evidence="3">
    <location>
        <begin position="1"/>
        <end position="64"/>
    </location>
</feature>
<dbReference type="SUPFAM" id="SSF57667">
    <property type="entry name" value="beta-beta-alpha zinc fingers"/>
    <property type="match status" value="1"/>
</dbReference>
<dbReference type="InterPro" id="IPR013087">
    <property type="entry name" value="Znf_C2H2_type"/>
</dbReference>
<sequence>MSSMQTSSHLVWTKGRGRGFRPAGTFNPARRPGERKPHEGMESSVQTQKSSENEETGASNKKLSEKDTVGKYIAKYSYKANQDSPLGEAELSLSVGQYVTLVEKHKDNDMWCKVINEGGETGFVPTKYLQAVEEKITTLPWLANKQIDEEKDNQGSGVKGPYKAYVSAYNKPEPKPAIDLKQYYCDVCEKQLNGPQPYKAHMMSKAHKLEVELAEEREQDIAAAAAAGGGAS</sequence>
<dbReference type="Gene3D" id="3.30.160.60">
    <property type="entry name" value="Classic Zinc Finger"/>
    <property type="match status" value="1"/>
</dbReference>
<gene>
    <name evidence="5" type="ORF">HOLleu_27088</name>
</gene>
<evidence type="ECO:0000313" key="6">
    <source>
        <dbReference type="Proteomes" id="UP001152320"/>
    </source>
</evidence>
<dbReference type="InterPro" id="IPR003604">
    <property type="entry name" value="Matrin/U1-like-C_Znf_C2H2"/>
</dbReference>